<comment type="caution">
    <text evidence="10">The sequence shown here is derived from an EMBL/GenBank/DDBJ whole genome shotgun (WGS) entry which is preliminary data.</text>
</comment>
<evidence type="ECO:0000313" key="10">
    <source>
        <dbReference type="EMBL" id="KAI0510905.1"/>
    </source>
</evidence>
<protein>
    <recommendedName>
        <fullName evidence="9">Protein kinase domain-containing protein</fullName>
    </recommendedName>
</protein>
<keyword evidence="3 7" id="KW-0812">Transmembrane</keyword>
<dbReference type="InterPro" id="IPR032675">
    <property type="entry name" value="LRR_dom_sf"/>
</dbReference>
<reference evidence="10" key="1">
    <citation type="journal article" date="2022" name="Front. Genet.">
        <title>Chromosome-Scale Assembly of the Dendrobium nobile Genome Provides Insights Into the Molecular Mechanism of the Biosynthesis of the Medicinal Active Ingredient of Dendrobium.</title>
        <authorList>
            <person name="Xu Q."/>
            <person name="Niu S.-C."/>
            <person name="Li K.-L."/>
            <person name="Zheng P.-J."/>
            <person name="Zhang X.-J."/>
            <person name="Jia Y."/>
            <person name="Liu Y."/>
            <person name="Niu Y.-X."/>
            <person name="Yu L.-H."/>
            <person name="Chen D.-F."/>
            <person name="Zhang G.-Q."/>
        </authorList>
    </citation>
    <scope>NUCLEOTIDE SEQUENCE</scope>
    <source>
        <tissue evidence="10">Leaf</tissue>
    </source>
</reference>
<dbReference type="EMBL" id="JAGYWB010000009">
    <property type="protein sequence ID" value="KAI0510905.1"/>
    <property type="molecule type" value="Genomic_DNA"/>
</dbReference>
<name>A0A8T3BG57_DENNO</name>
<dbReference type="InterPro" id="IPR046959">
    <property type="entry name" value="PRK1-6/SRF4-like"/>
</dbReference>
<evidence type="ECO:0000259" key="9">
    <source>
        <dbReference type="PROSITE" id="PS50011"/>
    </source>
</evidence>
<keyword evidence="8" id="KW-0732">Signal</keyword>
<dbReference type="Pfam" id="PF00560">
    <property type="entry name" value="LRR_1"/>
    <property type="match status" value="3"/>
</dbReference>
<evidence type="ECO:0000256" key="4">
    <source>
        <dbReference type="ARBA" id="ARBA00022737"/>
    </source>
</evidence>
<accession>A0A8T3BG57</accession>
<dbReference type="GO" id="GO:0004672">
    <property type="term" value="F:protein kinase activity"/>
    <property type="evidence" value="ECO:0007669"/>
    <property type="project" value="InterPro"/>
</dbReference>
<dbReference type="SUPFAM" id="SSF52058">
    <property type="entry name" value="L domain-like"/>
    <property type="match status" value="1"/>
</dbReference>
<dbReference type="InterPro" id="IPR001611">
    <property type="entry name" value="Leu-rich_rpt"/>
</dbReference>
<dbReference type="Gene3D" id="3.30.200.20">
    <property type="entry name" value="Phosphorylase Kinase, domain 1"/>
    <property type="match status" value="1"/>
</dbReference>
<evidence type="ECO:0000256" key="3">
    <source>
        <dbReference type="ARBA" id="ARBA00022692"/>
    </source>
</evidence>
<evidence type="ECO:0000256" key="8">
    <source>
        <dbReference type="SAM" id="SignalP"/>
    </source>
</evidence>
<keyword evidence="4" id="KW-0677">Repeat</keyword>
<dbReference type="InterPro" id="IPR011009">
    <property type="entry name" value="Kinase-like_dom_sf"/>
</dbReference>
<dbReference type="SUPFAM" id="SSF56112">
    <property type="entry name" value="Protein kinase-like (PK-like)"/>
    <property type="match status" value="1"/>
</dbReference>
<keyword evidence="11" id="KW-1185">Reference proteome</keyword>
<dbReference type="InterPro" id="IPR001245">
    <property type="entry name" value="Ser-Thr/Tyr_kinase_cat_dom"/>
</dbReference>
<dbReference type="PROSITE" id="PS50011">
    <property type="entry name" value="PROTEIN_KINASE_DOM"/>
    <property type="match status" value="1"/>
</dbReference>
<dbReference type="GO" id="GO:0016020">
    <property type="term" value="C:membrane"/>
    <property type="evidence" value="ECO:0007669"/>
    <property type="project" value="UniProtKB-SubCell"/>
</dbReference>
<dbReference type="Gene3D" id="3.80.10.10">
    <property type="entry name" value="Ribonuclease Inhibitor"/>
    <property type="match status" value="2"/>
</dbReference>
<keyword evidence="6 7" id="KW-0472">Membrane</keyword>
<keyword evidence="2" id="KW-0433">Leucine-rich repeat</keyword>
<proteinExistence type="predicted"/>
<evidence type="ECO:0000256" key="2">
    <source>
        <dbReference type="ARBA" id="ARBA00022614"/>
    </source>
</evidence>
<dbReference type="FunFam" id="3.80.10.10:FF:000383">
    <property type="entry name" value="Leucine-rich repeat receptor protein kinase EMS1"/>
    <property type="match status" value="1"/>
</dbReference>
<evidence type="ECO:0000256" key="1">
    <source>
        <dbReference type="ARBA" id="ARBA00004370"/>
    </source>
</evidence>
<dbReference type="GO" id="GO:0005524">
    <property type="term" value="F:ATP binding"/>
    <property type="evidence" value="ECO:0007669"/>
    <property type="project" value="InterPro"/>
</dbReference>
<dbReference type="Proteomes" id="UP000829196">
    <property type="component" value="Unassembled WGS sequence"/>
</dbReference>
<keyword evidence="5 7" id="KW-1133">Transmembrane helix</keyword>
<dbReference type="PANTHER" id="PTHR48007">
    <property type="entry name" value="LEUCINE-RICH REPEAT RECEPTOR-LIKE PROTEIN KINASE PXC1"/>
    <property type="match status" value="1"/>
</dbReference>
<organism evidence="10 11">
    <name type="scientific">Dendrobium nobile</name>
    <name type="common">Orchid</name>
    <dbReference type="NCBI Taxonomy" id="94219"/>
    <lineage>
        <taxon>Eukaryota</taxon>
        <taxon>Viridiplantae</taxon>
        <taxon>Streptophyta</taxon>
        <taxon>Embryophyta</taxon>
        <taxon>Tracheophyta</taxon>
        <taxon>Spermatophyta</taxon>
        <taxon>Magnoliopsida</taxon>
        <taxon>Liliopsida</taxon>
        <taxon>Asparagales</taxon>
        <taxon>Orchidaceae</taxon>
        <taxon>Epidendroideae</taxon>
        <taxon>Malaxideae</taxon>
        <taxon>Dendrobiinae</taxon>
        <taxon>Dendrobium</taxon>
    </lineage>
</organism>
<dbReference type="OrthoDB" id="69842at2759"/>
<dbReference type="AlphaFoldDB" id="A0A8T3BG57"/>
<evidence type="ECO:0000256" key="7">
    <source>
        <dbReference type="SAM" id="Phobius"/>
    </source>
</evidence>
<feature type="transmembrane region" description="Helical" evidence="7">
    <location>
        <begin position="250"/>
        <end position="271"/>
    </location>
</feature>
<comment type="subcellular location">
    <subcellularLocation>
        <location evidence="1">Membrane</location>
    </subcellularLocation>
</comment>
<feature type="signal peptide" evidence="8">
    <location>
        <begin position="1"/>
        <end position="17"/>
    </location>
</feature>
<dbReference type="Pfam" id="PF07714">
    <property type="entry name" value="PK_Tyr_Ser-Thr"/>
    <property type="match status" value="1"/>
</dbReference>
<gene>
    <name evidence="10" type="ORF">KFK09_011516</name>
</gene>
<evidence type="ECO:0000256" key="5">
    <source>
        <dbReference type="ARBA" id="ARBA00022989"/>
    </source>
</evidence>
<dbReference type="InterPro" id="IPR000719">
    <property type="entry name" value="Prot_kinase_dom"/>
</dbReference>
<evidence type="ECO:0000256" key="6">
    <source>
        <dbReference type="ARBA" id="ARBA00023136"/>
    </source>
</evidence>
<dbReference type="SMR" id="A0A8T3BG57"/>
<sequence length="872" mass="98002">MSLLAFSLLLLIGAAKSQNIDDIKLPLIIFLQKLSLNNPNIVNNLNWTADSDPCLDQWPGISCNKGLRSLQSIDLESLNLSGSIDGKLLSILCNSSSLSVLNLNSNSLTGNLPLEISYCPQLTKLFLNNNYLSGRLPSTLPNLRNLKKLDISNNNFSGDLPGNLSDISGLDTFLADHNHFTGTIPNFDLNYFDKFNVSFNQFSGSVPLNAAKFPLSSFNGNHGLCGKPLEVSCPPPPSSSVSESTSVNKFVLVLGYVLFVLTLVLLLLYYLRKKVKVTPNREFSDRKPLNNSEMFNSASRSEYSISSPQSAVATAATSLIVLREDGRKDLRFEDLLRAPAELIRKGSFASLYKVVMDGGRTELVVKRIKDSTVTGEEFQKKIRRLDQTRHPNVLPVTAFYCSKQEKLVVYEYQKNGSLFKLLHENRDNVAMNWTTRMNVAASVSAGLSYMHQTLLTNNSAGAAAAAGHGNLKASNILFSYAMEPLISEYGLKTLPTNYCQMDSNAVDDKPFSTAADVYALGIIFLELLTGKPSHGFDLAQWVQSVVREEWTVEVFDRSLLAGDEDEMAEQAMVRLLQVALRCISPESCRLTMAEAASMVDAVNEKIPLFKKEERINSTTSTIKLTCRLRNNGGFCAIHVTDDEVCEYMLMEARTQSVVVYVEVEEISPIHYDAPLVEGFIKNLIYDGTIRLANSISYSMDDFLEEKARANEIFRCCLHEWSWYEDDNLWDVYHEVIKSRYPMYVDGETITEMGWKFVRQRFRDHNGHFAPISILRTRIGEIARAKDGSVVVNVENPIADVQHCILYKSWQTNQDAFLSEKYQELNITDGQKKKEFLDGKDWQMIQKQFTEKFLCCPTLTQLQARMRIVLSQM</sequence>
<dbReference type="Gene3D" id="1.10.510.10">
    <property type="entry name" value="Transferase(Phosphotransferase) domain 1"/>
    <property type="match status" value="1"/>
</dbReference>
<dbReference type="PANTHER" id="PTHR48007:SF79">
    <property type="entry name" value="(WILD MALAYSIAN BANANA) HYPOTHETICAL PROTEIN"/>
    <property type="match status" value="1"/>
</dbReference>
<feature type="domain" description="Protein kinase" evidence="9">
    <location>
        <begin position="337"/>
        <end position="609"/>
    </location>
</feature>
<evidence type="ECO:0000313" key="11">
    <source>
        <dbReference type="Proteomes" id="UP000829196"/>
    </source>
</evidence>
<feature type="chain" id="PRO_5035752538" description="Protein kinase domain-containing protein" evidence="8">
    <location>
        <begin position="18"/>
        <end position="872"/>
    </location>
</feature>